<dbReference type="PANTHER" id="PTHR43081:SF11">
    <property type="entry name" value="BLR2264 PROTEIN"/>
    <property type="match status" value="1"/>
</dbReference>
<reference evidence="2" key="1">
    <citation type="submission" date="2016-07" db="EMBL/GenBank/DDBJ databases">
        <title>Microvirga ossetica sp. nov. a new species of rhizobia isolated from root nodules of the legume species Vicia alpestris Steven originated from North Ossetia region in the Caucasus.</title>
        <authorList>
            <person name="Safronova V.I."/>
            <person name="Kuznetsova I.G."/>
            <person name="Sazanova A.L."/>
            <person name="Belimov A."/>
            <person name="Andronov E."/>
            <person name="Osledkin Y.S."/>
            <person name="Onishchuk O.P."/>
            <person name="Kurchak O.N."/>
            <person name="Shaposhnikov A.I."/>
            <person name="Willems A."/>
            <person name="Tikhonovich I.A."/>
        </authorList>
    </citation>
    <scope>NUCLEOTIDE SEQUENCE [LARGE SCALE GENOMIC DNA]</scope>
    <source>
        <strain evidence="2">V5/3M</strain>
    </source>
</reference>
<sequence>MDTAQASSIARWVTETGLTGTTEPELLRGFCDRLVAAGLPVGRVNILIDTLHPIHEGRVFRWRRDDQGDLAPVIEYGRTNVEGEAADNWRRSTYYHLLRCGDDFLRRRIGNGEVEDFSILTDLRAEGQTDYLALIHRFAAEGAIGEMDCFYSSWITDAAGGFSDEDMALLRELASPLMLAMKCASLARIAKTLVETYLGRDAGRLVLNGQIARGVTDRIQAVLWFSDLHGFTHITETADPEQIIPFLNDYAEAIISSIYEAGGDVLKLIGDGTLAIFRCEDAAESCRAALKAEQLMRSRVRALNEQRLSCNQPVTSAYLGLHIGEVFYGNIGSQDRLDFTVVGPAVNEVSRIGALCRSVERDVLVSSAFHATASPGDRECLVSVGRYALRGVARPQELFTLDPSTLEEEADASASASDTKSHC</sequence>
<dbReference type="AlphaFoldDB" id="A0A1B2EJ66"/>
<dbReference type="OrthoDB" id="4565346at2"/>
<dbReference type="InterPro" id="IPR029787">
    <property type="entry name" value="Nucleotide_cyclase"/>
</dbReference>
<dbReference type="SMART" id="SM00044">
    <property type="entry name" value="CYCc"/>
    <property type="match status" value="1"/>
</dbReference>
<evidence type="ECO:0000313" key="2">
    <source>
        <dbReference type="EMBL" id="ANY80016.1"/>
    </source>
</evidence>
<dbReference type="CDD" id="cd07302">
    <property type="entry name" value="CHD"/>
    <property type="match status" value="1"/>
</dbReference>
<dbReference type="SUPFAM" id="SSF55073">
    <property type="entry name" value="Nucleotide cyclase"/>
    <property type="match status" value="1"/>
</dbReference>
<dbReference type="GO" id="GO:0004016">
    <property type="term" value="F:adenylate cyclase activity"/>
    <property type="evidence" value="ECO:0007669"/>
    <property type="project" value="UniProtKB-ARBA"/>
</dbReference>
<protein>
    <submittedName>
        <fullName evidence="2">Adenylate cyclase</fullName>
    </submittedName>
</protein>
<dbReference type="PANTHER" id="PTHR43081">
    <property type="entry name" value="ADENYLATE CYCLASE, TERMINAL-DIFFERENTIATION SPECIFIC-RELATED"/>
    <property type="match status" value="1"/>
</dbReference>
<dbReference type="GO" id="GO:0035556">
    <property type="term" value="P:intracellular signal transduction"/>
    <property type="evidence" value="ECO:0007669"/>
    <property type="project" value="InterPro"/>
</dbReference>
<dbReference type="EMBL" id="CP016616">
    <property type="protein sequence ID" value="ANY80016.1"/>
    <property type="molecule type" value="Genomic_DNA"/>
</dbReference>
<dbReference type="InterPro" id="IPR001054">
    <property type="entry name" value="A/G_cyclase"/>
</dbReference>
<dbReference type="GO" id="GO:0006171">
    <property type="term" value="P:cAMP biosynthetic process"/>
    <property type="evidence" value="ECO:0007669"/>
    <property type="project" value="TreeGrafter"/>
</dbReference>
<evidence type="ECO:0000259" key="1">
    <source>
        <dbReference type="PROSITE" id="PS50125"/>
    </source>
</evidence>
<organism evidence="2">
    <name type="scientific">Microvirga ossetica</name>
    <dbReference type="NCBI Taxonomy" id="1882682"/>
    <lineage>
        <taxon>Bacteria</taxon>
        <taxon>Pseudomonadati</taxon>
        <taxon>Pseudomonadota</taxon>
        <taxon>Alphaproteobacteria</taxon>
        <taxon>Hyphomicrobiales</taxon>
        <taxon>Methylobacteriaceae</taxon>
        <taxon>Microvirga</taxon>
    </lineage>
</organism>
<proteinExistence type="predicted"/>
<dbReference type="RefSeq" id="WP_099511027.1">
    <property type="nucleotide sequence ID" value="NZ_CP016616.1"/>
</dbReference>
<dbReference type="Pfam" id="PF00211">
    <property type="entry name" value="Guanylate_cyc"/>
    <property type="match status" value="1"/>
</dbReference>
<accession>A0A1B2EJ66</accession>
<dbReference type="PROSITE" id="PS50125">
    <property type="entry name" value="GUANYLATE_CYCLASE_2"/>
    <property type="match status" value="1"/>
</dbReference>
<dbReference type="KEGG" id="moc:BB934_18755"/>
<gene>
    <name evidence="2" type="ORF">BB934_18755</name>
</gene>
<name>A0A1B2EJ66_9HYPH</name>
<dbReference type="Gene3D" id="3.30.70.1230">
    <property type="entry name" value="Nucleotide cyclase"/>
    <property type="match status" value="1"/>
</dbReference>
<feature type="domain" description="Guanylate cyclase" evidence="1">
    <location>
        <begin position="222"/>
        <end position="353"/>
    </location>
</feature>
<dbReference type="InterPro" id="IPR050697">
    <property type="entry name" value="Adenylyl/Guanylyl_Cyclase_3/4"/>
</dbReference>